<feature type="binding site" evidence="4">
    <location>
        <begin position="125"/>
        <end position="131"/>
    </location>
    <ligand>
        <name>ATP</name>
        <dbReference type="ChEBI" id="CHEBI:30616"/>
    </ligand>
</feature>
<keyword evidence="2 4" id="KW-0658">Purine biosynthesis</keyword>
<dbReference type="InterPro" id="IPR011054">
    <property type="entry name" value="Rudment_hybrid_motif"/>
</dbReference>
<dbReference type="SUPFAM" id="SSF51246">
    <property type="entry name" value="Rudiment single hybrid motif"/>
    <property type="match status" value="1"/>
</dbReference>
<dbReference type="GeneID" id="92273867"/>
<dbReference type="GO" id="GO:0005524">
    <property type="term" value="F:ATP binding"/>
    <property type="evidence" value="ECO:0007669"/>
    <property type="project" value="UniProtKB-UniRule"/>
</dbReference>
<proteinExistence type="inferred from homology"/>
<comment type="similarity">
    <text evidence="4 5">Belongs to the PurK/PurT family.</text>
</comment>
<comment type="function">
    <text evidence="4">Catalyzes the ATP-dependent conversion of 5-aminoimidazole ribonucleotide (AIR) and HCO(3)(-) to N5-carboxyaminoimidazole ribonucleotide (N5-CAIR).</text>
</comment>
<feature type="binding site" evidence="4">
    <location>
        <position position="184"/>
    </location>
    <ligand>
        <name>ATP</name>
        <dbReference type="ChEBI" id="CHEBI:30616"/>
    </ligand>
</feature>
<protein>
    <recommendedName>
        <fullName evidence="4 5">N5-carboxyaminoimidazole ribonucleotide synthase</fullName>
        <shortName evidence="4 5">N5-CAIR synthase</shortName>
        <ecNumber evidence="4 5">6.3.4.18</ecNumber>
    </recommendedName>
    <alternativeName>
        <fullName evidence="4 5">5-(carboxyamino)imidazole ribonucleotide synthetase</fullName>
    </alternativeName>
</protein>
<dbReference type="GO" id="GO:0004638">
    <property type="term" value="F:phosphoribosylaminoimidazole carboxylase activity"/>
    <property type="evidence" value="ECO:0007669"/>
    <property type="project" value="InterPro"/>
</dbReference>
<dbReference type="HAMAP" id="MF_01928">
    <property type="entry name" value="PurK"/>
    <property type="match status" value="1"/>
</dbReference>
<dbReference type="InterPro" id="IPR003135">
    <property type="entry name" value="ATP-grasp_carboxylate-amine"/>
</dbReference>
<comment type="function">
    <text evidence="5">Catalyzes the ATP-dependent conversion of 5-aminoimidazole ribonucleotide (AIR) and HCO(3)- to N5-carboxyaminoimidazole ribonucleotide (N5-CAIR).</text>
</comment>
<dbReference type="SUPFAM" id="SSF52440">
    <property type="entry name" value="PreATP-grasp domain"/>
    <property type="match status" value="1"/>
</dbReference>
<comment type="caution">
    <text evidence="8">The sequence shown here is derived from an EMBL/GenBank/DDBJ whole genome shotgun (WGS) entry which is preliminary data.</text>
</comment>
<sequence>MKPVCVLGNGQLGRMLRQAGEPLGIAVFPVGLDAEPEAVPYQQSVITAEIERWPETPLTKELARHNAFINRDIFPRLADRFPQKSLFDSLQLSTAPWALLESPEQWPELFATLGEFLIVKRRTGGYDGRGQWRVRPGDEKDLPAEIYGECIVEQGIPFDAEVSVIGARNAAGESVFYPITHNLHQEGILRTSVAFPKSTNPQQEQAQAMLSAVMDELGYIGVMAMECFVVGNNLLINEIAPRVHNSGHWTQNGASISQFELHLRAILNLPMPSPEVYSPAVMVNLIGTDVNIDWLSLPLVHLHWYEKEVRPARKVGHLNLSHRDCHQLSATLAALIPLLPNEYKSGIEWANAKLDWYSHQ</sequence>
<evidence type="ECO:0000256" key="3">
    <source>
        <dbReference type="ARBA" id="ARBA00022840"/>
    </source>
</evidence>
<dbReference type="PANTHER" id="PTHR11609">
    <property type="entry name" value="PURINE BIOSYNTHESIS PROTEIN 6/7, PUR6/7"/>
    <property type="match status" value="1"/>
</dbReference>
<organism evidence="8 9">
    <name type="scientific">Providencia rettgeri</name>
    <dbReference type="NCBI Taxonomy" id="587"/>
    <lineage>
        <taxon>Bacteria</taxon>
        <taxon>Pseudomonadati</taxon>
        <taxon>Pseudomonadota</taxon>
        <taxon>Gammaproteobacteria</taxon>
        <taxon>Enterobacterales</taxon>
        <taxon>Morganellaceae</taxon>
        <taxon>Providencia</taxon>
    </lineage>
</organism>
<dbReference type="GO" id="GO:0006189">
    <property type="term" value="P:'de novo' IMP biosynthetic process"/>
    <property type="evidence" value="ECO:0007669"/>
    <property type="project" value="UniProtKB-UniRule"/>
</dbReference>
<comment type="pathway">
    <text evidence="4 5">Purine metabolism; IMP biosynthesis via de novo pathway; 5-amino-1-(5-phospho-D-ribosyl)imidazole-4-carboxylate from 5-amino-1-(5-phospho-D-ribosyl)imidazole (N5-CAIR route): step 1/2.</text>
</comment>
<dbReference type="InterPro" id="IPR040686">
    <property type="entry name" value="PurK_C"/>
</dbReference>
<dbReference type="Pfam" id="PF02222">
    <property type="entry name" value="ATP-grasp"/>
    <property type="match status" value="1"/>
</dbReference>
<keyword evidence="1 4" id="KW-0547">Nucleotide-binding</keyword>
<dbReference type="EC" id="6.3.4.18" evidence="4 5"/>
<evidence type="ECO:0000256" key="2">
    <source>
        <dbReference type="ARBA" id="ARBA00022755"/>
    </source>
</evidence>
<reference evidence="8 9" key="1">
    <citation type="submission" date="2017-07" db="EMBL/GenBank/DDBJ databases">
        <title>blaIMP-27 on transferable plasmids in Proteus mirabilis and Providencia rettgeri.</title>
        <authorList>
            <person name="Potter R."/>
        </authorList>
    </citation>
    <scope>NUCLEOTIDE SEQUENCE [LARGE SCALE GENOMIC DNA]</scope>
    <source>
        <strain evidence="8 9">PR1</strain>
    </source>
</reference>
<dbReference type="PROSITE" id="PS50975">
    <property type="entry name" value="ATP_GRASP"/>
    <property type="match status" value="1"/>
</dbReference>
<reference evidence="7" key="2">
    <citation type="submission" date="2022-10" db="EMBL/GenBank/DDBJ databases">
        <title>Bacterial isolates recovered from the One Health project in Brazil.</title>
        <authorList>
            <person name="Valiatti T.B."/>
            <person name="Santos F."/>
            <person name="Cayo R."/>
            <person name="Gales A.C."/>
        </authorList>
    </citation>
    <scope>NUCLEOTIDE SEQUENCE</scope>
    <source>
        <strain evidence="7">PVR188</strain>
    </source>
</reference>
<dbReference type="Gene3D" id="3.40.50.20">
    <property type="match status" value="1"/>
</dbReference>
<dbReference type="Gene3D" id="3.30.470.20">
    <property type="entry name" value="ATP-grasp fold, B domain"/>
    <property type="match status" value="1"/>
</dbReference>
<dbReference type="NCBIfam" id="NF004678">
    <property type="entry name" value="PRK06019.1-4"/>
    <property type="match status" value="1"/>
</dbReference>
<dbReference type="GO" id="GO:0034028">
    <property type="term" value="F:5-(carboxyamino)imidazole ribonucleotide synthase activity"/>
    <property type="evidence" value="ECO:0007669"/>
    <property type="project" value="UniProtKB-UniRule"/>
</dbReference>
<evidence type="ECO:0000313" key="7">
    <source>
        <dbReference type="EMBL" id="MDI9093798.1"/>
    </source>
</evidence>
<dbReference type="Proteomes" id="UP001159001">
    <property type="component" value="Unassembled WGS sequence"/>
</dbReference>
<name>A0A2A5QAQ2_PRORE</name>
<keyword evidence="3 4" id="KW-0067">ATP-binding</keyword>
<gene>
    <name evidence="4 5 7" type="primary">purK</name>
    <name evidence="8" type="ORF">CHI95_05385</name>
    <name evidence="7" type="ORF">OGX73_14330</name>
</gene>
<feature type="binding site" evidence="4">
    <location>
        <begin position="153"/>
        <end position="156"/>
    </location>
    <ligand>
        <name>ATP</name>
        <dbReference type="ChEBI" id="CHEBI:30616"/>
    </ligand>
</feature>
<evidence type="ECO:0000256" key="5">
    <source>
        <dbReference type="RuleBase" id="RU361200"/>
    </source>
</evidence>
<dbReference type="SUPFAM" id="SSF56059">
    <property type="entry name" value="Glutathione synthetase ATP-binding domain-like"/>
    <property type="match status" value="1"/>
</dbReference>
<evidence type="ECO:0000313" key="9">
    <source>
        <dbReference type="Proteomes" id="UP000216001"/>
    </source>
</evidence>
<keyword evidence="4 5" id="KW-0436">Ligase</keyword>
<comment type="catalytic activity">
    <reaction evidence="4 5">
        <text>5-amino-1-(5-phospho-beta-D-ribosyl)imidazole + hydrogencarbonate + ATP = 5-carboxyamino-1-(5-phospho-D-ribosyl)imidazole + ADP + phosphate + 2 H(+)</text>
        <dbReference type="Rhea" id="RHEA:19317"/>
        <dbReference type="ChEBI" id="CHEBI:15378"/>
        <dbReference type="ChEBI" id="CHEBI:17544"/>
        <dbReference type="ChEBI" id="CHEBI:30616"/>
        <dbReference type="ChEBI" id="CHEBI:43474"/>
        <dbReference type="ChEBI" id="CHEBI:58730"/>
        <dbReference type="ChEBI" id="CHEBI:137981"/>
        <dbReference type="ChEBI" id="CHEBI:456216"/>
        <dbReference type="EC" id="6.3.4.18"/>
    </reaction>
</comment>
<dbReference type="EMBL" id="NOWC01000004">
    <property type="protein sequence ID" value="OZS75715.1"/>
    <property type="molecule type" value="Genomic_DNA"/>
</dbReference>
<feature type="binding site" evidence="4">
    <location>
        <position position="161"/>
    </location>
    <ligand>
        <name>ATP</name>
        <dbReference type="ChEBI" id="CHEBI:30616"/>
    </ligand>
</feature>
<feature type="binding site" evidence="4">
    <location>
        <begin position="237"/>
        <end position="238"/>
    </location>
    <ligand>
        <name>ATP</name>
        <dbReference type="ChEBI" id="CHEBI:30616"/>
    </ligand>
</feature>
<dbReference type="NCBIfam" id="TIGR01161">
    <property type="entry name" value="purK"/>
    <property type="match status" value="1"/>
</dbReference>
<dbReference type="STRING" id="587.RB151_033480"/>
<evidence type="ECO:0000256" key="4">
    <source>
        <dbReference type="HAMAP-Rule" id="MF_01928"/>
    </source>
</evidence>
<dbReference type="FunFam" id="3.40.50.20:FF:000017">
    <property type="entry name" value="N5-carboxyaminoimidazole ribonucleotide synthase"/>
    <property type="match status" value="1"/>
</dbReference>
<comment type="subunit">
    <text evidence="4 5">Homodimer.</text>
</comment>
<evidence type="ECO:0000256" key="1">
    <source>
        <dbReference type="ARBA" id="ARBA00022741"/>
    </source>
</evidence>
<dbReference type="Proteomes" id="UP000216001">
    <property type="component" value="Unassembled WGS sequence"/>
</dbReference>
<dbReference type="InterPro" id="IPR016185">
    <property type="entry name" value="PreATP-grasp_dom_sf"/>
</dbReference>
<dbReference type="AlphaFoldDB" id="A0A2A5QAQ2"/>
<dbReference type="RefSeq" id="WP_004260270.1">
    <property type="nucleotide sequence ID" value="NZ_AP022371.1"/>
</dbReference>
<dbReference type="InterPro" id="IPR005875">
    <property type="entry name" value="PurK"/>
</dbReference>
<dbReference type="Pfam" id="PF17769">
    <property type="entry name" value="PurK_C"/>
    <property type="match status" value="1"/>
</dbReference>
<evidence type="ECO:0000313" key="8">
    <source>
        <dbReference type="EMBL" id="OZS75715.1"/>
    </source>
</evidence>
<dbReference type="PANTHER" id="PTHR11609:SF5">
    <property type="entry name" value="PHOSPHORIBOSYLAMINOIMIDAZOLE CARBOXYLASE"/>
    <property type="match status" value="1"/>
</dbReference>
<dbReference type="InterPro" id="IPR011761">
    <property type="entry name" value="ATP-grasp"/>
</dbReference>
<feature type="domain" description="ATP-grasp" evidence="6">
    <location>
        <begin position="84"/>
        <end position="267"/>
    </location>
</feature>
<dbReference type="EMBL" id="JAOWIN010000011">
    <property type="protein sequence ID" value="MDI9093798.1"/>
    <property type="molecule type" value="Genomic_DNA"/>
</dbReference>
<dbReference type="InterPro" id="IPR013815">
    <property type="entry name" value="ATP_grasp_subdomain_1"/>
</dbReference>
<dbReference type="Gene3D" id="3.30.1490.20">
    <property type="entry name" value="ATP-grasp fold, A domain"/>
    <property type="match status" value="1"/>
</dbReference>
<dbReference type="GO" id="GO:0046872">
    <property type="term" value="F:metal ion binding"/>
    <property type="evidence" value="ECO:0007669"/>
    <property type="project" value="InterPro"/>
</dbReference>
<feature type="binding site" evidence="4">
    <location>
        <position position="120"/>
    </location>
    <ligand>
        <name>ATP</name>
        <dbReference type="ChEBI" id="CHEBI:30616"/>
    </ligand>
</feature>
<evidence type="ECO:0000259" key="6">
    <source>
        <dbReference type="PROSITE" id="PS50975"/>
    </source>
</evidence>
<dbReference type="UniPathway" id="UPA00074">
    <property type="reaction ID" value="UER00942"/>
</dbReference>
<feature type="binding site" evidence="4">
    <location>
        <position position="80"/>
    </location>
    <ligand>
        <name>ATP</name>
        <dbReference type="ChEBI" id="CHEBI:30616"/>
    </ligand>
</feature>
<accession>A0A2A5QAQ2</accession>
<dbReference type="GO" id="GO:0005829">
    <property type="term" value="C:cytosol"/>
    <property type="evidence" value="ECO:0007669"/>
    <property type="project" value="TreeGrafter"/>
</dbReference>